<dbReference type="SMART" id="SM00304">
    <property type="entry name" value="HAMP"/>
    <property type="match status" value="1"/>
</dbReference>
<dbReference type="Pfam" id="PF02518">
    <property type="entry name" value="HATPase_c"/>
    <property type="match status" value="1"/>
</dbReference>
<feature type="domain" description="Histidine kinase" evidence="14">
    <location>
        <begin position="364"/>
        <end position="475"/>
    </location>
</feature>
<proteinExistence type="predicted"/>
<evidence type="ECO:0000256" key="8">
    <source>
        <dbReference type="ARBA" id="ARBA00022777"/>
    </source>
</evidence>
<evidence type="ECO:0000256" key="10">
    <source>
        <dbReference type="ARBA" id="ARBA00023012"/>
    </source>
</evidence>
<dbReference type="Proteomes" id="UP001209318">
    <property type="component" value="Unassembled WGS sequence"/>
</dbReference>
<reference evidence="16" key="1">
    <citation type="submission" date="2022-10" db="EMBL/GenBank/DDBJ databases">
        <title>Description of Fervidibacillus gen. nov. in the family Fervidibacillaceae fam. nov. with two species, Fervidibacillus albus sp. nov., and Fervidibacillus halotolerans sp. nov., isolated from tidal flat sediments.</title>
        <authorList>
            <person name="Kwon K.K."/>
            <person name="Yang S.-H."/>
        </authorList>
    </citation>
    <scope>NUCLEOTIDE SEQUENCE</scope>
    <source>
        <strain evidence="16">JCM 19140</strain>
    </source>
</reference>
<keyword evidence="8 16" id="KW-0418">Kinase</keyword>
<evidence type="ECO:0000256" key="2">
    <source>
        <dbReference type="ARBA" id="ARBA00004651"/>
    </source>
</evidence>
<accession>A0AAE3IQJ4</accession>
<feature type="domain" description="HAMP" evidence="15">
    <location>
        <begin position="197"/>
        <end position="250"/>
    </location>
</feature>
<dbReference type="EMBL" id="JAOUSF010000001">
    <property type="protein sequence ID" value="MCU9612713.1"/>
    <property type="molecule type" value="Genomic_DNA"/>
</dbReference>
<evidence type="ECO:0000256" key="4">
    <source>
        <dbReference type="ARBA" id="ARBA00022475"/>
    </source>
</evidence>
<dbReference type="PROSITE" id="PS50885">
    <property type="entry name" value="HAMP"/>
    <property type="match status" value="1"/>
</dbReference>
<evidence type="ECO:0000256" key="9">
    <source>
        <dbReference type="ARBA" id="ARBA00022840"/>
    </source>
</evidence>
<dbReference type="PROSITE" id="PS50109">
    <property type="entry name" value="HIS_KIN"/>
    <property type="match status" value="1"/>
</dbReference>
<keyword evidence="17" id="KW-1185">Reference proteome</keyword>
<keyword evidence="11 13" id="KW-0472">Membrane</keyword>
<keyword evidence="9" id="KW-0067">ATP-binding</keyword>
<organism evidence="16 17">
    <name type="scientific">Perspicuibacillus lycopersici</name>
    <dbReference type="NCBI Taxonomy" id="1325689"/>
    <lineage>
        <taxon>Bacteria</taxon>
        <taxon>Bacillati</taxon>
        <taxon>Bacillota</taxon>
        <taxon>Bacilli</taxon>
        <taxon>Bacillales</taxon>
        <taxon>Bacillaceae</taxon>
        <taxon>Perspicuibacillus</taxon>
    </lineage>
</organism>
<evidence type="ECO:0000256" key="7">
    <source>
        <dbReference type="ARBA" id="ARBA00022741"/>
    </source>
</evidence>
<evidence type="ECO:0000313" key="16">
    <source>
        <dbReference type="EMBL" id="MCU9612713.1"/>
    </source>
</evidence>
<feature type="transmembrane region" description="Helical" evidence="13">
    <location>
        <begin position="7"/>
        <end position="26"/>
    </location>
</feature>
<dbReference type="AlphaFoldDB" id="A0AAE3IQJ4"/>
<evidence type="ECO:0000259" key="14">
    <source>
        <dbReference type="PROSITE" id="PS50109"/>
    </source>
</evidence>
<comment type="caution">
    <text evidence="16">The sequence shown here is derived from an EMBL/GenBank/DDBJ whole genome shotgun (WGS) entry which is preliminary data.</text>
</comment>
<keyword evidence="7" id="KW-0547">Nucleotide-binding</keyword>
<evidence type="ECO:0000256" key="13">
    <source>
        <dbReference type="SAM" id="Phobius"/>
    </source>
</evidence>
<dbReference type="SMART" id="SM00387">
    <property type="entry name" value="HATPase_c"/>
    <property type="match status" value="1"/>
</dbReference>
<evidence type="ECO:0000256" key="6">
    <source>
        <dbReference type="ARBA" id="ARBA00022679"/>
    </source>
</evidence>
<dbReference type="PANTHER" id="PTHR34220">
    <property type="entry name" value="SENSOR HISTIDINE KINASE YPDA"/>
    <property type="match status" value="1"/>
</dbReference>
<evidence type="ECO:0000256" key="5">
    <source>
        <dbReference type="ARBA" id="ARBA00022553"/>
    </source>
</evidence>
<keyword evidence="10" id="KW-0902">Two-component regulatory system</keyword>
<dbReference type="InterPro" id="IPR050640">
    <property type="entry name" value="Bact_2-comp_sensor_kinase"/>
</dbReference>
<dbReference type="CDD" id="cd06225">
    <property type="entry name" value="HAMP"/>
    <property type="match status" value="1"/>
</dbReference>
<dbReference type="InterPro" id="IPR003660">
    <property type="entry name" value="HAMP_dom"/>
</dbReference>
<keyword evidence="6" id="KW-0808">Transferase</keyword>
<comment type="subcellular location">
    <subcellularLocation>
        <location evidence="2">Cell membrane</location>
        <topology evidence="2">Multi-pass membrane protein</topology>
    </subcellularLocation>
</comment>
<dbReference type="SUPFAM" id="SSF55874">
    <property type="entry name" value="ATPase domain of HSP90 chaperone/DNA topoisomerase II/histidine kinase"/>
    <property type="match status" value="1"/>
</dbReference>
<protein>
    <recommendedName>
        <fullName evidence="3">histidine kinase</fullName>
        <ecNumber evidence="3">2.7.13.3</ecNumber>
    </recommendedName>
</protein>
<dbReference type="InterPro" id="IPR010559">
    <property type="entry name" value="Sig_transdc_His_kin_internal"/>
</dbReference>
<dbReference type="Pfam" id="PF06580">
    <property type="entry name" value="His_kinase"/>
    <property type="match status" value="1"/>
</dbReference>
<dbReference type="Gene3D" id="3.30.565.10">
    <property type="entry name" value="Histidine kinase-like ATPase, C-terminal domain"/>
    <property type="match status" value="1"/>
</dbReference>
<keyword evidence="5" id="KW-0597">Phosphoprotein</keyword>
<dbReference type="PANTHER" id="PTHR34220:SF7">
    <property type="entry name" value="SENSOR HISTIDINE KINASE YPDA"/>
    <property type="match status" value="1"/>
</dbReference>
<dbReference type="InterPro" id="IPR005467">
    <property type="entry name" value="His_kinase_dom"/>
</dbReference>
<dbReference type="GO" id="GO:0005886">
    <property type="term" value="C:plasma membrane"/>
    <property type="evidence" value="ECO:0007669"/>
    <property type="project" value="UniProtKB-SubCell"/>
</dbReference>
<evidence type="ECO:0000256" key="12">
    <source>
        <dbReference type="SAM" id="Coils"/>
    </source>
</evidence>
<dbReference type="GO" id="GO:0000155">
    <property type="term" value="F:phosphorelay sensor kinase activity"/>
    <property type="evidence" value="ECO:0007669"/>
    <property type="project" value="InterPro"/>
</dbReference>
<evidence type="ECO:0000259" key="15">
    <source>
        <dbReference type="PROSITE" id="PS50885"/>
    </source>
</evidence>
<keyword evidence="13" id="KW-1133">Transmembrane helix</keyword>
<evidence type="ECO:0000313" key="17">
    <source>
        <dbReference type="Proteomes" id="UP001209318"/>
    </source>
</evidence>
<dbReference type="SUPFAM" id="SSF158472">
    <property type="entry name" value="HAMP domain-like"/>
    <property type="match status" value="1"/>
</dbReference>
<feature type="coiled-coil region" evidence="12">
    <location>
        <begin position="68"/>
        <end position="102"/>
    </location>
</feature>
<evidence type="ECO:0000256" key="1">
    <source>
        <dbReference type="ARBA" id="ARBA00000085"/>
    </source>
</evidence>
<evidence type="ECO:0000256" key="11">
    <source>
        <dbReference type="ARBA" id="ARBA00023136"/>
    </source>
</evidence>
<gene>
    <name evidence="16" type="ORF">OEV98_03925</name>
</gene>
<keyword evidence="12" id="KW-0175">Coiled coil</keyword>
<dbReference type="EC" id="2.7.13.3" evidence="3"/>
<dbReference type="GO" id="GO:0005524">
    <property type="term" value="F:ATP binding"/>
    <property type="evidence" value="ECO:0007669"/>
    <property type="project" value="UniProtKB-KW"/>
</dbReference>
<keyword evidence="13" id="KW-0812">Transmembrane</keyword>
<dbReference type="InterPro" id="IPR003594">
    <property type="entry name" value="HATPase_dom"/>
</dbReference>
<keyword evidence="4" id="KW-1003">Cell membrane</keyword>
<dbReference type="RefSeq" id="WP_263071896.1">
    <property type="nucleotide sequence ID" value="NZ_JAOUSF010000001.1"/>
</dbReference>
<sequence length="476" mass="54829">MTIRTKLFIFIPLLVIFLNIIFFFIFQSSKQMQDSYNVMMDRILDYKEITDETNVNLRSLNQYLVSPNERTLNDFNQHKHTLDELQANVVQHSSDNNNLEITNFKNMLRTFIEQEEAVIQALEQGNLDDYTYYYSEAEKTAQYIKEKEQTLVDLELNFYQPLYNKIVADSKQLNQLGITLIFATTLLSILIAIGLSRSITNPIGRLVRTAKHIAKGNFSTSFPPVKTNDEIRILSDTFQQMVENIHNLMQKNIESVEKDRLVKELELKALQNQINPHFLFNTLNVISQLAFIEGADKTSDLTVSVSNLLRYNLRKLDKPVTLAEELNHAREYFIIQKARFRDRVQFITEIEEAALKQVIPCLTLQPILENAFVHGIEHLEDGAVITICVKKQADHVFVSIADNGVGMDEEMRQALLRLDEKEIPANHSTAGHTTGLGTKNVFKRLELFYEKTNLVNIKSKQKQGTVVEFRLPLKTV</sequence>
<comment type="catalytic activity">
    <reaction evidence="1">
        <text>ATP + protein L-histidine = ADP + protein N-phospho-L-histidine.</text>
        <dbReference type="EC" id="2.7.13.3"/>
    </reaction>
</comment>
<dbReference type="Pfam" id="PF00672">
    <property type="entry name" value="HAMP"/>
    <property type="match status" value="1"/>
</dbReference>
<name>A0AAE3IQJ4_9BACI</name>
<evidence type="ECO:0000256" key="3">
    <source>
        <dbReference type="ARBA" id="ARBA00012438"/>
    </source>
</evidence>
<dbReference type="Gene3D" id="6.10.340.10">
    <property type="match status" value="1"/>
</dbReference>
<dbReference type="InterPro" id="IPR036890">
    <property type="entry name" value="HATPase_C_sf"/>
</dbReference>